<dbReference type="Pfam" id="PF14322">
    <property type="entry name" value="SusD-like_3"/>
    <property type="match status" value="1"/>
</dbReference>
<organism evidence="8 9">
    <name type="scientific">Candidatus Pseudobacter hemicellulosilyticus</name>
    <dbReference type="NCBI Taxonomy" id="3121375"/>
    <lineage>
        <taxon>Bacteria</taxon>
        <taxon>Pseudomonadati</taxon>
        <taxon>Bacteroidota</taxon>
        <taxon>Chitinophagia</taxon>
        <taxon>Chitinophagales</taxon>
        <taxon>Chitinophagaceae</taxon>
        <taxon>Pseudobacter</taxon>
    </lineage>
</organism>
<dbReference type="PROSITE" id="PS51257">
    <property type="entry name" value="PROKAR_LIPOPROTEIN"/>
    <property type="match status" value="1"/>
</dbReference>
<name>A0AAJ6BHL9_9BACT</name>
<evidence type="ECO:0000256" key="5">
    <source>
        <dbReference type="ARBA" id="ARBA00023237"/>
    </source>
</evidence>
<feature type="domain" description="SusD-like N-terminal" evidence="7">
    <location>
        <begin position="70"/>
        <end position="215"/>
    </location>
</feature>
<keyword evidence="4" id="KW-0472">Membrane</keyword>
<evidence type="ECO:0000259" key="6">
    <source>
        <dbReference type="Pfam" id="PF07980"/>
    </source>
</evidence>
<dbReference type="Proteomes" id="UP001220610">
    <property type="component" value="Chromosome"/>
</dbReference>
<keyword evidence="5" id="KW-0998">Cell outer membrane</keyword>
<evidence type="ECO:0000256" key="3">
    <source>
        <dbReference type="ARBA" id="ARBA00022729"/>
    </source>
</evidence>
<dbReference type="SUPFAM" id="SSF48452">
    <property type="entry name" value="TPR-like"/>
    <property type="match status" value="1"/>
</dbReference>
<evidence type="ECO:0000256" key="4">
    <source>
        <dbReference type="ARBA" id="ARBA00023136"/>
    </source>
</evidence>
<accession>A0AAJ6BHL9</accession>
<dbReference type="InterPro" id="IPR012944">
    <property type="entry name" value="SusD_RagB_dom"/>
</dbReference>
<dbReference type="InterPro" id="IPR033985">
    <property type="entry name" value="SusD-like_N"/>
</dbReference>
<evidence type="ECO:0000259" key="7">
    <source>
        <dbReference type="Pfam" id="PF14322"/>
    </source>
</evidence>
<protein>
    <submittedName>
        <fullName evidence="8">RagB/SusD family nutrient uptake outer membrane protein</fullName>
    </submittedName>
</protein>
<dbReference type="InterPro" id="IPR011990">
    <property type="entry name" value="TPR-like_helical_dom_sf"/>
</dbReference>
<dbReference type="AlphaFoldDB" id="A0AAJ6BHL9"/>
<comment type="similarity">
    <text evidence="2">Belongs to the SusD family.</text>
</comment>
<feature type="domain" description="RagB/SusD" evidence="6">
    <location>
        <begin position="335"/>
        <end position="508"/>
    </location>
</feature>
<evidence type="ECO:0000256" key="2">
    <source>
        <dbReference type="ARBA" id="ARBA00006275"/>
    </source>
</evidence>
<gene>
    <name evidence="8" type="ORF">P0Y53_00850</name>
</gene>
<proteinExistence type="inferred from homology"/>
<comment type="subcellular location">
    <subcellularLocation>
        <location evidence="1">Cell outer membrane</location>
    </subcellularLocation>
</comment>
<dbReference type="GO" id="GO:0009279">
    <property type="term" value="C:cell outer membrane"/>
    <property type="evidence" value="ECO:0007669"/>
    <property type="project" value="UniProtKB-SubCell"/>
</dbReference>
<keyword evidence="3" id="KW-0732">Signal</keyword>
<evidence type="ECO:0000313" key="9">
    <source>
        <dbReference type="Proteomes" id="UP001220610"/>
    </source>
</evidence>
<sequence>MKAILTITAVALLSLSSCKKMLEEDPYGVFSNNNYYNTEADALNALLYAYDPINNIEYGARFLFNLADITTNQYKSYNRGLETNLYTWDVNSNTEEFLYFFKYAFLSISRANSVLENVDGMENITAASRRQFLGEAHFLRAFNYFMLVRTYGSVPLHENVVQSISQARANYGSIETLYNFIIKDLEEAISLMSISKQAGRADKVAAQFLLSKVYLTMASSKMTGAPGYEWVGDPEQVYARAAEYGSAVVNNQSVYGLDPNLLNVYDVNHQADGMEHLFITSMYRDGRGYEGNYSQLPQMFGIGLPVIWISSSITGGLGVQKVIEATGCWSYYRVDNNFYDTYANQDLRKQLMVTTIYNENGSVLANWDPSNISSGNATLNAFYYPFCRKYTDPISLGTRTSANLYLMRFAEAALTYAEAAGPTTEGYLWANRVRQRANLDPLPQGLSPQQFREAIWQELTWELAFEGHGIYELRRTNRVLTGITNKTVKAEYAYFYPIPQREVDLNPNN</sequence>
<dbReference type="Pfam" id="PF07980">
    <property type="entry name" value="SusD_RagB"/>
    <property type="match status" value="1"/>
</dbReference>
<reference evidence="8" key="1">
    <citation type="submission" date="2023-03" db="EMBL/GenBank/DDBJ databases">
        <title>Andean soil-derived lignocellulolytic bacterial consortium as a source of novel taxa and putative plastic-active enzymes.</title>
        <authorList>
            <person name="Diaz-Garcia L."/>
            <person name="Chuvochina M."/>
            <person name="Feuerriegel G."/>
            <person name="Bunk B."/>
            <person name="Sproer C."/>
            <person name="Streit W.R."/>
            <person name="Rodriguez L.M."/>
            <person name="Overmann J."/>
            <person name="Jimenez D.J."/>
        </authorList>
    </citation>
    <scope>NUCLEOTIDE SEQUENCE</scope>
    <source>
        <strain evidence="8">MAG 7</strain>
    </source>
</reference>
<dbReference type="EMBL" id="CP119311">
    <property type="protein sequence ID" value="WEK36034.1"/>
    <property type="molecule type" value="Genomic_DNA"/>
</dbReference>
<evidence type="ECO:0000256" key="1">
    <source>
        <dbReference type="ARBA" id="ARBA00004442"/>
    </source>
</evidence>
<dbReference type="Gene3D" id="1.25.40.390">
    <property type="match status" value="1"/>
</dbReference>
<evidence type="ECO:0000313" key="8">
    <source>
        <dbReference type="EMBL" id="WEK36034.1"/>
    </source>
</evidence>